<feature type="transmembrane region" description="Helical" evidence="1">
    <location>
        <begin position="233"/>
        <end position="250"/>
    </location>
</feature>
<evidence type="ECO:0000313" key="3">
    <source>
        <dbReference type="Proteomes" id="UP000023152"/>
    </source>
</evidence>
<keyword evidence="1" id="KW-0472">Membrane</keyword>
<accession>X6NC47</accession>
<evidence type="ECO:0000256" key="1">
    <source>
        <dbReference type="SAM" id="Phobius"/>
    </source>
</evidence>
<dbReference type="EMBL" id="ASPP01009919">
    <property type="protein sequence ID" value="ETO23463.1"/>
    <property type="molecule type" value="Genomic_DNA"/>
</dbReference>
<gene>
    <name evidence="2" type="ORF">RFI_13722</name>
</gene>
<comment type="caution">
    <text evidence="2">The sequence shown here is derived from an EMBL/GenBank/DDBJ whole genome shotgun (WGS) entry which is preliminary data.</text>
</comment>
<keyword evidence="1" id="KW-0812">Transmembrane</keyword>
<keyword evidence="3" id="KW-1185">Reference proteome</keyword>
<name>X6NC47_RETFI</name>
<keyword evidence="1" id="KW-1133">Transmembrane helix</keyword>
<proteinExistence type="predicted"/>
<evidence type="ECO:0000313" key="2">
    <source>
        <dbReference type="EMBL" id="ETO23463.1"/>
    </source>
</evidence>
<protein>
    <submittedName>
        <fullName evidence="2">Uncharacterized protein</fullName>
    </submittedName>
</protein>
<reference evidence="2 3" key="1">
    <citation type="journal article" date="2013" name="Curr. Biol.">
        <title>The Genome of the Foraminiferan Reticulomyxa filosa.</title>
        <authorList>
            <person name="Glockner G."/>
            <person name="Hulsmann N."/>
            <person name="Schleicher M."/>
            <person name="Noegel A.A."/>
            <person name="Eichinger L."/>
            <person name="Gallinger C."/>
            <person name="Pawlowski J."/>
            <person name="Sierra R."/>
            <person name="Euteneuer U."/>
            <person name="Pillet L."/>
            <person name="Moustafa A."/>
            <person name="Platzer M."/>
            <person name="Groth M."/>
            <person name="Szafranski K."/>
            <person name="Schliwa M."/>
        </authorList>
    </citation>
    <scope>NUCLEOTIDE SEQUENCE [LARGE SCALE GENOMIC DNA]</scope>
</reference>
<organism evidence="2 3">
    <name type="scientific">Reticulomyxa filosa</name>
    <dbReference type="NCBI Taxonomy" id="46433"/>
    <lineage>
        <taxon>Eukaryota</taxon>
        <taxon>Sar</taxon>
        <taxon>Rhizaria</taxon>
        <taxon>Retaria</taxon>
        <taxon>Foraminifera</taxon>
        <taxon>Monothalamids</taxon>
        <taxon>Reticulomyxidae</taxon>
        <taxon>Reticulomyxa</taxon>
    </lineage>
</organism>
<sequence length="251" mass="29639">MVSFIYILTQYSENLRMLARKDVILQNIRSFFTNCCLFNIKTVFCITLLEKFELIKISPDTRCVPQIEVNFDLQKEFMSKMIFEFSMWPRAKKNKIAMAEVGLTTGKKTTTSQKLRFLMDEDESKEEKLHQEHATHDKMQRLETAKGNMNKFILQFQYVKDAYNEIDKAFCANMQSSSAANNLKDKMLRIVEVGKINIILNYLGYPKLTNEQLRDIFGKEMTTEQETMSFKRLLVGNQLFFFFFFFILFLL</sequence>
<dbReference type="Proteomes" id="UP000023152">
    <property type="component" value="Unassembled WGS sequence"/>
</dbReference>
<dbReference type="AlphaFoldDB" id="X6NC47"/>